<organism evidence="1">
    <name type="scientific">Rhizophora mucronata</name>
    <name type="common">Asiatic mangrove</name>
    <dbReference type="NCBI Taxonomy" id="61149"/>
    <lineage>
        <taxon>Eukaryota</taxon>
        <taxon>Viridiplantae</taxon>
        <taxon>Streptophyta</taxon>
        <taxon>Embryophyta</taxon>
        <taxon>Tracheophyta</taxon>
        <taxon>Spermatophyta</taxon>
        <taxon>Magnoliopsida</taxon>
        <taxon>eudicotyledons</taxon>
        <taxon>Gunneridae</taxon>
        <taxon>Pentapetalae</taxon>
        <taxon>rosids</taxon>
        <taxon>fabids</taxon>
        <taxon>Malpighiales</taxon>
        <taxon>Rhizophoraceae</taxon>
        <taxon>Rhizophora</taxon>
    </lineage>
</organism>
<evidence type="ECO:0000313" key="1">
    <source>
        <dbReference type="EMBL" id="MBX67296.1"/>
    </source>
</evidence>
<sequence>MTYIEGVKCKFSFKKARLQSMISLINWF</sequence>
<protein>
    <submittedName>
        <fullName evidence="1">Uncharacterized protein</fullName>
    </submittedName>
</protein>
<dbReference type="EMBL" id="GGEC01086812">
    <property type="protein sequence ID" value="MBX67296.1"/>
    <property type="molecule type" value="Transcribed_RNA"/>
</dbReference>
<name>A0A2P2QJX3_RHIMU</name>
<proteinExistence type="predicted"/>
<dbReference type="AlphaFoldDB" id="A0A2P2QJX3"/>
<accession>A0A2P2QJX3</accession>
<reference evidence="1" key="1">
    <citation type="submission" date="2018-02" db="EMBL/GenBank/DDBJ databases">
        <title>Rhizophora mucronata_Transcriptome.</title>
        <authorList>
            <person name="Meera S.P."/>
            <person name="Sreeshan A."/>
            <person name="Augustine A."/>
        </authorList>
    </citation>
    <scope>NUCLEOTIDE SEQUENCE</scope>
    <source>
        <tissue evidence="1">Leaf</tissue>
    </source>
</reference>